<dbReference type="Pfam" id="PF04337">
    <property type="entry name" value="DUF480"/>
    <property type="match status" value="1"/>
</dbReference>
<proteinExistence type="inferred from homology"/>
<evidence type="ECO:0000313" key="3">
    <source>
        <dbReference type="EMBL" id="MDZ8117230.1"/>
    </source>
</evidence>
<dbReference type="InterPro" id="IPR036388">
    <property type="entry name" value="WH-like_DNA-bd_sf"/>
</dbReference>
<sequence length="222" mass="25408">MEFELSPVEQRVLGCLIEKEMATPDHYPLTLNALVNACNQKNNRYPVMELDSATVEQTLFELRTEHKLAVEVSASGSRVMKYRHNVAEHWSFSLSQMAILCELFIRGPQTPGDLRAHCSRLHALADSNQVEMLLHELKNHEEGCFVVQLPRQPGKRERRWAHLFGAAPEIQEEEPEEIAVPEMQTGPSRLERIQTLEDEVSDLKQELADLKEAFEAFKTAFE</sequence>
<feature type="coiled-coil region" evidence="2">
    <location>
        <begin position="193"/>
        <end position="220"/>
    </location>
</feature>
<organism evidence="3 4">
    <name type="scientific">Pontiella agarivorans</name>
    <dbReference type="NCBI Taxonomy" id="3038953"/>
    <lineage>
        <taxon>Bacteria</taxon>
        <taxon>Pseudomonadati</taxon>
        <taxon>Kiritimatiellota</taxon>
        <taxon>Kiritimatiellia</taxon>
        <taxon>Kiritimatiellales</taxon>
        <taxon>Pontiellaceae</taxon>
        <taxon>Pontiella</taxon>
    </lineage>
</organism>
<evidence type="ECO:0000256" key="2">
    <source>
        <dbReference type="SAM" id="Coils"/>
    </source>
</evidence>
<gene>
    <name evidence="3" type="ORF">P9H32_01210</name>
</gene>
<keyword evidence="4" id="KW-1185">Reference proteome</keyword>
<dbReference type="RefSeq" id="WP_322607033.1">
    <property type="nucleotide sequence ID" value="NZ_JARVCO010000002.1"/>
</dbReference>
<name>A0ABU5MSP9_9BACT</name>
<dbReference type="PANTHER" id="PTHR38768">
    <property type="entry name" value="UPF0502 PROTEIN YCEH"/>
    <property type="match status" value="1"/>
</dbReference>
<dbReference type="Gene3D" id="1.10.10.10">
    <property type="entry name" value="Winged helix-like DNA-binding domain superfamily/Winged helix DNA-binding domain"/>
    <property type="match status" value="2"/>
</dbReference>
<comment type="caution">
    <text evidence="3">The sequence shown here is derived from an EMBL/GenBank/DDBJ whole genome shotgun (WGS) entry which is preliminary data.</text>
</comment>
<dbReference type="Proteomes" id="UP001290861">
    <property type="component" value="Unassembled WGS sequence"/>
</dbReference>
<accession>A0ABU5MSP9</accession>
<dbReference type="InterPro" id="IPR007432">
    <property type="entry name" value="DUF480"/>
</dbReference>
<reference evidence="3 4" key="1">
    <citation type="journal article" date="2024" name="Appl. Environ. Microbiol.">
        <title>Pontiella agarivorans sp. nov., a novel marine anaerobic bacterium capable of degrading macroalgal polysaccharides and fixing nitrogen.</title>
        <authorList>
            <person name="Liu N."/>
            <person name="Kivenson V."/>
            <person name="Peng X."/>
            <person name="Cui Z."/>
            <person name="Lankiewicz T.S."/>
            <person name="Gosselin K.M."/>
            <person name="English C.J."/>
            <person name="Blair E.M."/>
            <person name="O'Malley M.A."/>
            <person name="Valentine D.L."/>
        </authorList>
    </citation>
    <scope>NUCLEOTIDE SEQUENCE [LARGE SCALE GENOMIC DNA]</scope>
    <source>
        <strain evidence="3 4">NLcol2</strain>
    </source>
</reference>
<keyword evidence="2" id="KW-0175">Coiled coil</keyword>
<dbReference type="SUPFAM" id="SSF46785">
    <property type="entry name" value="Winged helix' DNA-binding domain"/>
    <property type="match status" value="2"/>
</dbReference>
<evidence type="ECO:0000313" key="4">
    <source>
        <dbReference type="Proteomes" id="UP001290861"/>
    </source>
</evidence>
<dbReference type="EMBL" id="JARVCO010000002">
    <property type="protein sequence ID" value="MDZ8117230.1"/>
    <property type="molecule type" value="Genomic_DNA"/>
</dbReference>
<comment type="similarity">
    <text evidence="1">Belongs to the UPF0502 family.</text>
</comment>
<dbReference type="PANTHER" id="PTHR38768:SF1">
    <property type="entry name" value="UPF0502 PROTEIN YCEH"/>
    <property type="match status" value="1"/>
</dbReference>
<evidence type="ECO:0000256" key="1">
    <source>
        <dbReference type="HAMAP-Rule" id="MF_01584"/>
    </source>
</evidence>
<dbReference type="HAMAP" id="MF_01584">
    <property type="entry name" value="UPF0502"/>
    <property type="match status" value="1"/>
</dbReference>
<protein>
    <submittedName>
        <fullName evidence="3">DUF480 domain-containing protein</fullName>
    </submittedName>
</protein>
<dbReference type="InterPro" id="IPR036390">
    <property type="entry name" value="WH_DNA-bd_sf"/>
</dbReference>